<feature type="domain" description="Metallo-beta-lactamase" evidence="7">
    <location>
        <begin position="455"/>
        <end position="667"/>
    </location>
</feature>
<evidence type="ECO:0000256" key="1">
    <source>
        <dbReference type="ARBA" id="ARBA00004651"/>
    </source>
</evidence>
<protein>
    <submittedName>
        <fullName evidence="8">DNA internalization-related competence protein ComEC/Rec2</fullName>
    </submittedName>
</protein>
<dbReference type="NCBIfam" id="TIGR00361">
    <property type="entry name" value="ComEC_Rec2"/>
    <property type="match status" value="1"/>
</dbReference>
<dbReference type="Proteomes" id="UP001398420">
    <property type="component" value="Unassembled WGS sequence"/>
</dbReference>
<proteinExistence type="predicted"/>
<dbReference type="InterPro" id="IPR004477">
    <property type="entry name" value="ComEC_N"/>
</dbReference>
<sequence length="711" mass="81093">MFTVIASLFFFVYTTEKLDVPKELPQQMILKWTSTVKVNGGRVRGLMEDVNGQKIYVVYTIQHEEEKKMLEQQTLAKQTFHVEGELKPVTKPHHAYAFDFKDYLKSHHAIGIYEVTKWQPLKVNVPFTAFLWQQRVKLEQHIDKTFPKALQAEAKALLIGQQDDVEAVDTRAYQKLGITHLFAISGLHVALMSLLFQQVLLRMGVRKEHVFYTLWIALPTYAILAGGAPSVWRSVIMVLILYGALLFNHRLKVESALGLCFLLFVLIEPNIIYQVGFQLSFLATSAIVLSSEYLARCKNWLTQSLWITISCQLLVLPLLLSHFYEVSTASIVMNLIFVPLFSFVILPANLVLLCSSFLPPFVSPLLFSLYEPFRVFVQDFIYLCQKIPYQMWNPGKPAIWMLCFLFLAILFFFYTMEQKRYRLVSIGIFFSFTFYITEQPKHHEDVRVTFLSVDQGDCTIIELPNRRGVYMIDSGGLLRFGGTTWKQSDKVYEIGRQIIVPYLKGRGIQKIDRLILTHADADHVEGAEEVMQEVKVKEIHITPSSAQKAVMQDVLHEAEKQHIPIQEQMAGAAWQQGAFRMEYVMPYDTVYEGNNDSIVIVLTYEGKKIIIPGDLEAAGEAELVEKNPDALKGTTILKAGHHGSKTSTSDLFLQAVKPQLVIYSSGRNNRYNHPAKEVVKRVQQAHIEALNTAEVGTIEVRMTKTTIDLQP</sequence>
<evidence type="ECO:0000256" key="3">
    <source>
        <dbReference type="ARBA" id="ARBA00022692"/>
    </source>
</evidence>
<dbReference type="Pfam" id="PF03772">
    <property type="entry name" value="Competence"/>
    <property type="match status" value="1"/>
</dbReference>
<dbReference type="InterPro" id="IPR052159">
    <property type="entry name" value="Competence_DNA_uptake"/>
</dbReference>
<dbReference type="RefSeq" id="WP_342302628.1">
    <property type="nucleotide sequence ID" value="NZ_JBCEWA010000002.1"/>
</dbReference>
<comment type="subcellular location">
    <subcellularLocation>
        <location evidence="1">Cell membrane</location>
        <topology evidence="1">Multi-pass membrane protein</topology>
    </subcellularLocation>
</comment>
<dbReference type="InterPro" id="IPR035681">
    <property type="entry name" value="ComA-like_MBL"/>
</dbReference>
<gene>
    <name evidence="8" type="ORF">AAF454_02375</name>
</gene>
<dbReference type="SUPFAM" id="SSF56281">
    <property type="entry name" value="Metallo-hydrolase/oxidoreductase"/>
    <property type="match status" value="1"/>
</dbReference>
<feature type="transmembrane region" description="Helical" evidence="6">
    <location>
        <begin position="259"/>
        <end position="288"/>
    </location>
</feature>
<dbReference type="EMBL" id="JBCEWA010000002">
    <property type="protein sequence ID" value="MEL5987270.1"/>
    <property type="molecule type" value="Genomic_DNA"/>
</dbReference>
<dbReference type="CDD" id="cd07731">
    <property type="entry name" value="ComA-like_MBL-fold"/>
    <property type="match status" value="1"/>
</dbReference>
<evidence type="ECO:0000313" key="8">
    <source>
        <dbReference type="EMBL" id="MEL5987270.1"/>
    </source>
</evidence>
<feature type="transmembrane region" description="Helical" evidence="6">
    <location>
        <begin position="178"/>
        <end position="197"/>
    </location>
</feature>
<dbReference type="Gene3D" id="3.60.15.10">
    <property type="entry name" value="Ribonuclease Z/Hydroxyacylglutathione hydrolase-like"/>
    <property type="match status" value="1"/>
</dbReference>
<dbReference type="InterPro" id="IPR001279">
    <property type="entry name" value="Metallo-B-lactamas"/>
</dbReference>
<dbReference type="InterPro" id="IPR036866">
    <property type="entry name" value="RibonucZ/Hydroxyglut_hydro"/>
</dbReference>
<accession>A0ABU9LH77</accession>
<dbReference type="PANTHER" id="PTHR30619:SF7">
    <property type="entry name" value="BETA-LACTAMASE DOMAIN PROTEIN"/>
    <property type="match status" value="1"/>
</dbReference>
<evidence type="ECO:0000256" key="2">
    <source>
        <dbReference type="ARBA" id="ARBA00022475"/>
    </source>
</evidence>
<feature type="transmembrane region" description="Helical" evidence="6">
    <location>
        <begin position="231"/>
        <end position="247"/>
    </location>
</feature>
<feature type="transmembrane region" description="Helical" evidence="6">
    <location>
        <begin position="398"/>
        <end position="414"/>
    </location>
</feature>
<dbReference type="PANTHER" id="PTHR30619">
    <property type="entry name" value="DNA INTERNALIZATION/COMPETENCE PROTEIN COMEC/REC2"/>
    <property type="match status" value="1"/>
</dbReference>
<evidence type="ECO:0000256" key="6">
    <source>
        <dbReference type="SAM" id="Phobius"/>
    </source>
</evidence>
<name>A0ABU9LH77_9BACL</name>
<reference evidence="8 9" key="1">
    <citation type="submission" date="2024-04" db="EMBL/GenBank/DDBJ databases">
        <authorList>
            <person name="Wu Y.S."/>
            <person name="Zhang L."/>
        </authorList>
    </citation>
    <scope>NUCLEOTIDE SEQUENCE [LARGE SCALE GENOMIC DNA]</scope>
    <source>
        <strain evidence="8 9">KG-01</strain>
    </source>
</reference>
<organism evidence="8 9">
    <name type="scientific">Kurthia gibsonii</name>
    <dbReference type="NCBI Taxonomy" id="33946"/>
    <lineage>
        <taxon>Bacteria</taxon>
        <taxon>Bacillati</taxon>
        <taxon>Bacillota</taxon>
        <taxon>Bacilli</taxon>
        <taxon>Bacillales</taxon>
        <taxon>Caryophanaceae</taxon>
        <taxon>Kurthia</taxon>
    </lineage>
</organism>
<evidence type="ECO:0000313" key="9">
    <source>
        <dbReference type="Proteomes" id="UP001398420"/>
    </source>
</evidence>
<dbReference type="SMART" id="SM00849">
    <property type="entry name" value="Lactamase_B"/>
    <property type="match status" value="1"/>
</dbReference>
<evidence type="ECO:0000256" key="5">
    <source>
        <dbReference type="ARBA" id="ARBA00023136"/>
    </source>
</evidence>
<evidence type="ECO:0000259" key="7">
    <source>
        <dbReference type="SMART" id="SM00849"/>
    </source>
</evidence>
<dbReference type="NCBIfam" id="TIGR00360">
    <property type="entry name" value="ComEC_N-term"/>
    <property type="match status" value="1"/>
</dbReference>
<feature type="transmembrane region" description="Helical" evidence="6">
    <location>
        <begin position="300"/>
        <end position="320"/>
    </location>
</feature>
<dbReference type="Pfam" id="PF00753">
    <property type="entry name" value="Lactamase_B"/>
    <property type="match status" value="1"/>
</dbReference>
<dbReference type="InterPro" id="IPR004797">
    <property type="entry name" value="Competence_ComEC/Rec2"/>
</dbReference>
<feature type="transmembrane region" description="Helical" evidence="6">
    <location>
        <begin position="421"/>
        <end position="437"/>
    </location>
</feature>
<keyword evidence="2" id="KW-1003">Cell membrane</keyword>
<keyword evidence="4 6" id="KW-1133">Transmembrane helix</keyword>
<keyword evidence="5 6" id="KW-0472">Membrane</keyword>
<feature type="transmembrane region" description="Helical" evidence="6">
    <location>
        <begin position="209"/>
        <end position="225"/>
    </location>
</feature>
<feature type="transmembrane region" description="Helical" evidence="6">
    <location>
        <begin position="332"/>
        <end position="358"/>
    </location>
</feature>
<keyword evidence="3 6" id="KW-0812">Transmembrane</keyword>
<keyword evidence="9" id="KW-1185">Reference proteome</keyword>
<comment type="caution">
    <text evidence="8">The sequence shown here is derived from an EMBL/GenBank/DDBJ whole genome shotgun (WGS) entry which is preliminary data.</text>
</comment>
<evidence type="ECO:0000256" key="4">
    <source>
        <dbReference type="ARBA" id="ARBA00022989"/>
    </source>
</evidence>